<evidence type="ECO:0000256" key="3">
    <source>
        <dbReference type="SAM" id="SignalP"/>
    </source>
</evidence>
<reference evidence="5 6" key="1">
    <citation type="submission" date="2018-12" db="EMBL/GenBank/DDBJ databases">
        <title>Dyella dinghuensis sp. nov. DHOA06 and Dyella choica sp. nov. 4M-K27, isolated from forest soil.</title>
        <authorList>
            <person name="Qiu L.-H."/>
            <person name="Gao Z.-H."/>
        </authorList>
    </citation>
    <scope>NUCLEOTIDE SEQUENCE [LARGE SCALE GENOMIC DNA]</scope>
    <source>
        <strain evidence="5 6">4M-K27</strain>
    </source>
</reference>
<dbReference type="AlphaFoldDB" id="A0A432M5Z3"/>
<name>A0A432M5Z3_9GAMM</name>
<keyword evidence="3" id="KW-0732">Signal</keyword>
<dbReference type="SUPFAM" id="SSF53474">
    <property type="entry name" value="alpha/beta-Hydrolases"/>
    <property type="match status" value="1"/>
</dbReference>
<comment type="caution">
    <text evidence="5">The sequence shown here is derived from an EMBL/GenBank/DDBJ whole genome shotgun (WGS) entry which is preliminary data.</text>
</comment>
<evidence type="ECO:0000256" key="2">
    <source>
        <dbReference type="ARBA" id="ARBA00038115"/>
    </source>
</evidence>
<dbReference type="OrthoDB" id="9809549at2"/>
<feature type="signal peptide" evidence="3">
    <location>
        <begin position="1"/>
        <end position="21"/>
    </location>
</feature>
<comment type="similarity">
    <text evidence="2">Belongs to the AB hydrolase superfamily. FUS2 hydrolase family.</text>
</comment>
<evidence type="ECO:0000313" key="5">
    <source>
        <dbReference type="EMBL" id="RUL75927.1"/>
    </source>
</evidence>
<dbReference type="Gene3D" id="3.40.50.1820">
    <property type="entry name" value="alpha/beta hydrolase"/>
    <property type="match status" value="1"/>
</dbReference>
<keyword evidence="6" id="KW-1185">Reference proteome</keyword>
<dbReference type="Proteomes" id="UP000274358">
    <property type="component" value="Unassembled WGS sequence"/>
</dbReference>
<keyword evidence="1 5" id="KW-0378">Hydrolase</keyword>
<dbReference type="InterPro" id="IPR000073">
    <property type="entry name" value="AB_hydrolase_1"/>
</dbReference>
<feature type="chain" id="PRO_5019021803" evidence="3">
    <location>
        <begin position="22"/>
        <end position="310"/>
    </location>
</feature>
<dbReference type="InterPro" id="IPR050261">
    <property type="entry name" value="FrsA_esterase"/>
</dbReference>
<evidence type="ECO:0000313" key="6">
    <source>
        <dbReference type="Proteomes" id="UP000274358"/>
    </source>
</evidence>
<dbReference type="PANTHER" id="PTHR22946">
    <property type="entry name" value="DIENELACTONE HYDROLASE DOMAIN-CONTAINING PROTEIN-RELATED"/>
    <property type="match status" value="1"/>
</dbReference>
<feature type="domain" description="AB hydrolase-1" evidence="4">
    <location>
        <begin position="78"/>
        <end position="293"/>
    </location>
</feature>
<organism evidence="5 6">
    <name type="scientific">Dyella choica</name>
    <dbReference type="NCBI Taxonomy" id="1927959"/>
    <lineage>
        <taxon>Bacteria</taxon>
        <taxon>Pseudomonadati</taxon>
        <taxon>Pseudomonadota</taxon>
        <taxon>Gammaproteobacteria</taxon>
        <taxon>Lysobacterales</taxon>
        <taxon>Rhodanobacteraceae</taxon>
        <taxon>Dyella</taxon>
    </lineage>
</organism>
<protein>
    <submittedName>
        <fullName evidence="5">Alpha/beta fold hydrolase</fullName>
    </submittedName>
</protein>
<evidence type="ECO:0000256" key="1">
    <source>
        <dbReference type="ARBA" id="ARBA00022801"/>
    </source>
</evidence>
<proteinExistence type="inferred from homology"/>
<accession>A0A432M5Z3</accession>
<gene>
    <name evidence="5" type="ORF">EKH80_09375</name>
</gene>
<dbReference type="EMBL" id="RYYV01000006">
    <property type="protein sequence ID" value="RUL75927.1"/>
    <property type="molecule type" value="Genomic_DNA"/>
</dbReference>
<sequence length="310" mass="32923">MKTCVTSLLLSVCLYSCLVLAPPCALGRTATDGDGAQASLHEKPQAEPRASMEVMRIPSHGAQMNALVYVAAGARPHPVVVLLHGFPGNERNLDLAQDIRRAGWDVVYFDYRGSWGSPGNFSFSHGIEDTAAVLAYLRQPANATRLRLDPARIVLIGHSMGGFMAVQASAADPSVKGIVMISAADMGGMLEQMLGQEPKQAALHEASAGFAGEGMAPLSGCTPDGLANELAEHASAWAFQSKVDAFKRRPMLVVTSDDGLASDDEAFATELRKGGNNQVTSVHLATDHAFSDQRIELSHAVLQWLAPLAH</sequence>
<dbReference type="PANTHER" id="PTHR22946:SF9">
    <property type="entry name" value="POLYKETIDE TRANSFERASE AF380"/>
    <property type="match status" value="1"/>
</dbReference>
<dbReference type="InterPro" id="IPR029058">
    <property type="entry name" value="AB_hydrolase_fold"/>
</dbReference>
<dbReference type="GO" id="GO:0052689">
    <property type="term" value="F:carboxylic ester hydrolase activity"/>
    <property type="evidence" value="ECO:0007669"/>
    <property type="project" value="UniProtKB-ARBA"/>
</dbReference>
<dbReference type="Pfam" id="PF00561">
    <property type="entry name" value="Abhydrolase_1"/>
    <property type="match status" value="1"/>
</dbReference>
<evidence type="ECO:0000259" key="4">
    <source>
        <dbReference type="Pfam" id="PF00561"/>
    </source>
</evidence>